<sequence>MWCLWRRFLAGIGEEAISQPGWILLTFVVCFISNRERGALHTRLRGLNTPGAVYQDTSYWECVGMFLRCWNECALGSVFQYWFCTKPSDYDVVVFQGAWSKDSDAGVVLSRGWLNTALSTVFMTSAFSSLLAMTAGSVIQFQVCQDATYVISRREARERRDTCGIGIKSSLHEHSKGSPVCTVTPPVRRWFWVRTRVNFSSATTSFLGAGQAGDVSQKVG</sequence>
<comment type="caution">
    <text evidence="1">The sequence shown here is derived from an EMBL/GenBank/DDBJ whole genome shotgun (WGS) entry which is preliminary data.</text>
</comment>
<keyword evidence="2" id="KW-1185">Reference proteome</keyword>
<proteinExistence type="predicted"/>
<dbReference type="AlphaFoldDB" id="A0AAQ4DQY1"/>
<accession>A0AAQ4DQY1</accession>
<gene>
    <name evidence="1" type="ORF">V5799_032520</name>
</gene>
<protein>
    <submittedName>
        <fullName evidence="1">Uncharacterized protein</fullName>
    </submittedName>
</protein>
<evidence type="ECO:0000313" key="1">
    <source>
        <dbReference type="EMBL" id="KAK8764871.1"/>
    </source>
</evidence>
<name>A0AAQ4DQY1_AMBAM</name>
<evidence type="ECO:0000313" key="2">
    <source>
        <dbReference type="Proteomes" id="UP001321473"/>
    </source>
</evidence>
<reference evidence="1 2" key="1">
    <citation type="journal article" date="2023" name="Arcadia Sci">
        <title>De novo assembly of a long-read Amblyomma americanum tick genome.</title>
        <authorList>
            <person name="Chou S."/>
            <person name="Poskanzer K.E."/>
            <person name="Rollins M."/>
            <person name="Thuy-Boun P.S."/>
        </authorList>
    </citation>
    <scope>NUCLEOTIDE SEQUENCE [LARGE SCALE GENOMIC DNA]</scope>
    <source>
        <strain evidence="1">F_SG_1</strain>
        <tissue evidence="1">Salivary glands</tissue>
    </source>
</reference>
<dbReference type="EMBL" id="JARKHS020027991">
    <property type="protein sequence ID" value="KAK8764871.1"/>
    <property type="molecule type" value="Genomic_DNA"/>
</dbReference>
<dbReference type="Proteomes" id="UP001321473">
    <property type="component" value="Unassembled WGS sequence"/>
</dbReference>
<organism evidence="1 2">
    <name type="scientific">Amblyomma americanum</name>
    <name type="common">Lone star tick</name>
    <dbReference type="NCBI Taxonomy" id="6943"/>
    <lineage>
        <taxon>Eukaryota</taxon>
        <taxon>Metazoa</taxon>
        <taxon>Ecdysozoa</taxon>
        <taxon>Arthropoda</taxon>
        <taxon>Chelicerata</taxon>
        <taxon>Arachnida</taxon>
        <taxon>Acari</taxon>
        <taxon>Parasitiformes</taxon>
        <taxon>Ixodida</taxon>
        <taxon>Ixodoidea</taxon>
        <taxon>Ixodidae</taxon>
        <taxon>Amblyomminae</taxon>
        <taxon>Amblyomma</taxon>
    </lineage>
</organism>